<dbReference type="PANTHER" id="PTHR33307:SF6">
    <property type="entry name" value="ALPHA-RHAMNOSIDASE (EUROFUNG)-RELATED"/>
    <property type="match status" value="1"/>
</dbReference>
<dbReference type="RefSeq" id="WP_345211953.1">
    <property type="nucleotide sequence ID" value="NZ_BAABFT010000007.1"/>
</dbReference>
<feature type="domain" description="Alpha-L-rhamnosidase six-hairpin glycosidase" evidence="6">
    <location>
        <begin position="467"/>
        <end position="795"/>
    </location>
</feature>
<dbReference type="Pfam" id="PF05592">
    <property type="entry name" value="Bac_rhamnosid"/>
    <property type="match status" value="1"/>
</dbReference>
<sequence>MNLKPKVSFYIVIFLLGLITAGFGKDPDLKIANLKCEYLSDPIAIESQNPTISWQLTSIHTDKRQKAYHVLVASSISLLNKNIGDYWDSRIVNSSNSTQVIYQGKPLSSRKKVYWKVKVWDEKNLPSDWSSPASWSMGLLNAADWKAKWIGSFIDQHPDSAITYPAPYFRKDFRVKKKIKQAVVHISGLGFYELFLNGKKVGDQVLAPAVSNYDERPLKNLLYPHDDQSTKRVYYNTFDITGSIIEKHNALGIILGNGWYNQRERTVEGKLWYDVPKLIFQLEITYNDGTSDIISSDNTWKTNNGPLLNNGIFTGENYDARLELGAWHKAGYGDAKWKNSIIVTAPTGTLHAQTAPFDKVLRTVTPIFDGRINDSVYRYHINETVAGWAALRVKGKAGSEIKIRYISEEGEDYGQYDHYVLNGNGSEYWEPKFTWHAFRTIELYSKDVELDAASIQVKDVHTDVESNGRFECSNPFLNKINTAYLTTQKANFHGSISSDCPHRERLAYTGDGQVAMESALLSFNMPQFYNKWLVDMDDARNHKTGFVPHSAPFAGGGGGPAWGSAYVIMPWLYFAYYDDKKILKQHYSGMKQWVEYLKMRINENGLIVREEPGGWCLGDWCTPTDIQLPEPLVNTAYFYYVSNLMTKVARVLGENVDESEFSSLAQQIKIDFNKAYYNESTKTYWEGRQGADVFALAFGLVPKEKHEAVFNSLINHLAKLNYHFDTGILATPLLLKVLSQNERDDIAYKIMNQKDQPGFGYLLDSKNSTLWEEWAGGGSHSHPMFGSVIEWLYSGIAGIKQDIEKGGIKHFIIKPNPVGDLTYCKSSYNSLFGKVRAEWRVSEGGNLEILIEIPANTSATFVLPGSKMNLVDSSGKSIATKRTNNNHEAEFGSGVYHFKVL</sequence>
<dbReference type="Pfam" id="PF08531">
    <property type="entry name" value="Bac_rhamnosid_N"/>
    <property type="match status" value="2"/>
</dbReference>
<dbReference type="InterPro" id="IPR013737">
    <property type="entry name" value="Bac_rhamnosid_N"/>
</dbReference>
<dbReference type="PIRSF" id="PIRSF010631">
    <property type="entry name" value="A-rhamnsds"/>
    <property type="match status" value="1"/>
</dbReference>
<gene>
    <name evidence="8" type="ORF">GCM10023149_30220</name>
</gene>
<dbReference type="Pfam" id="PF17390">
    <property type="entry name" value="Bac_rhamnosid_C"/>
    <property type="match status" value="1"/>
</dbReference>
<dbReference type="Gene3D" id="2.60.40.10">
    <property type="entry name" value="Immunoglobulins"/>
    <property type="match status" value="1"/>
</dbReference>
<dbReference type="PANTHER" id="PTHR33307">
    <property type="entry name" value="ALPHA-RHAMNOSIDASE (EUROFUNG)"/>
    <property type="match status" value="1"/>
</dbReference>
<dbReference type="InterPro" id="IPR016007">
    <property type="entry name" value="Alpha_rhamnosid"/>
</dbReference>
<dbReference type="Gene3D" id="1.50.10.10">
    <property type="match status" value="1"/>
</dbReference>
<dbReference type="InterPro" id="IPR012341">
    <property type="entry name" value="6hp_glycosidase-like_sf"/>
</dbReference>
<dbReference type="EC" id="3.2.1.40" evidence="2"/>
<dbReference type="EMBL" id="BAABFT010000007">
    <property type="protein sequence ID" value="GAA4327036.1"/>
    <property type="molecule type" value="Genomic_DNA"/>
</dbReference>
<dbReference type="Proteomes" id="UP001500582">
    <property type="component" value="Unassembled WGS sequence"/>
</dbReference>
<dbReference type="InterPro" id="IPR035398">
    <property type="entry name" value="Bac_rhamnosid_C"/>
</dbReference>
<feature type="domain" description="Alpha-L-rhamnosidase concanavalin-like" evidence="4">
    <location>
        <begin position="374"/>
        <end position="456"/>
    </location>
</feature>
<evidence type="ECO:0000259" key="4">
    <source>
        <dbReference type="Pfam" id="PF05592"/>
    </source>
</evidence>
<organism evidence="8 9">
    <name type="scientific">Mucilaginibacter gynuensis</name>
    <dbReference type="NCBI Taxonomy" id="1302236"/>
    <lineage>
        <taxon>Bacteria</taxon>
        <taxon>Pseudomonadati</taxon>
        <taxon>Bacteroidota</taxon>
        <taxon>Sphingobacteriia</taxon>
        <taxon>Sphingobacteriales</taxon>
        <taxon>Sphingobacteriaceae</taxon>
        <taxon>Mucilaginibacter</taxon>
    </lineage>
</organism>
<evidence type="ECO:0000313" key="9">
    <source>
        <dbReference type="Proteomes" id="UP001500582"/>
    </source>
</evidence>
<dbReference type="Gene3D" id="2.60.120.260">
    <property type="entry name" value="Galactose-binding domain-like"/>
    <property type="match status" value="2"/>
</dbReference>
<dbReference type="Pfam" id="PF25788">
    <property type="entry name" value="Ig_Rha78A_N"/>
    <property type="match status" value="1"/>
</dbReference>
<dbReference type="GO" id="GO:0016787">
    <property type="term" value="F:hydrolase activity"/>
    <property type="evidence" value="ECO:0007669"/>
    <property type="project" value="UniProtKB-KW"/>
</dbReference>
<dbReference type="InterPro" id="IPR013783">
    <property type="entry name" value="Ig-like_fold"/>
</dbReference>
<comment type="caution">
    <text evidence="8">The sequence shown here is derived from an EMBL/GenBank/DDBJ whole genome shotgun (WGS) entry which is preliminary data.</text>
</comment>
<feature type="domain" description="Bacterial alpha-L-rhamnosidase N-terminal" evidence="5">
    <location>
        <begin position="177"/>
        <end position="216"/>
    </location>
</feature>
<reference evidence="9" key="1">
    <citation type="journal article" date="2019" name="Int. J. Syst. Evol. Microbiol.">
        <title>The Global Catalogue of Microorganisms (GCM) 10K type strain sequencing project: providing services to taxonomists for standard genome sequencing and annotation.</title>
        <authorList>
            <consortium name="The Broad Institute Genomics Platform"/>
            <consortium name="The Broad Institute Genome Sequencing Center for Infectious Disease"/>
            <person name="Wu L."/>
            <person name="Ma J."/>
        </authorList>
    </citation>
    <scope>NUCLEOTIDE SEQUENCE [LARGE SCALE GENOMIC DNA]</scope>
    <source>
        <strain evidence="9">JCM 17705</strain>
    </source>
</reference>
<evidence type="ECO:0000256" key="1">
    <source>
        <dbReference type="ARBA" id="ARBA00001445"/>
    </source>
</evidence>
<accession>A0ABP8GN13</accession>
<evidence type="ECO:0000256" key="3">
    <source>
        <dbReference type="ARBA" id="ARBA00022801"/>
    </source>
</evidence>
<dbReference type="Gene3D" id="2.60.420.10">
    <property type="entry name" value="Maltose phosphorylase, domain 3"/>
    <property type="match status" value="1"/>
</dbReference>
<evidence type="ECO:0000259" key="5">
    <source>
        <dbReference type="Pfam" id="PF08531"/>
    </source>
</evidence>
<feature type="domain" description="Alpha-L-rhamnosidase C-terminal" evidence="7">
    <location>
        <begin position="806"/>
        <end position="874"/>
    </location>
</feature>
<keyword evidence="3 8" id="KW-0378">Hydrolase</keyword>
<evidence type="ECO:0000313" key="8">
    <source>
        <dbReference type="EMBL" id="GAA4327036.1"/>
    </source>
</evidence>
<feature type="domain" description="Bacterial alpha-L-rhamnosidase N-terminal" evidence="5">
    <location>
        <begin position="221"/>
        <end position="356"/>
    </location>
</feature>
<proteinExistence type="predicted"/>
<dbReference type="InterPro" id="IPR035396">
    <property type="entry name" value="Bac_rhamnosid6H"/>
</dbReference>
<dbReference type="InterPro" id="IPR008902">
    <property type="entry name" value="Rhamnosid_concanavalin"/>
</dbReference>
<evidence type="ECO:0000259" key="6">
    <source>
        <dbReference type="Pfam" id="PF17389"/>
    </source>
</evidence>
<dbReference type="Pfam" id="PF17389">
    <property type="entry name" value="Bac_rhamnosid6H"/>
    <property type="match status" value="1"/>
</dbReference>
<protein>
    <recommendedName>
        <fullName evidence="2">alpha-L-rhamnosidase</fullName>
        <ecNumber evidence="2">3.2.1.40</ecNumber>
    </recommendedName>
</protein>
<comment type="catalytic activity">
    <reaction evidence="1">
        <text>Hydrolysis of terminal non-reducing alpha-L-rhamnose residues in alpha-L-rhamnosides.</text>
        <dbReference type="EC" id="3.2.1.40"/>
    </reaction>
</comment>
<evidence type="ECO:0000256" key="2">
    <source>
        <dbReference type="ARBA" id="ARBA00012652"/>
    </source>
</evidence>
<keyword evidence="9" id="KW-1185">Reference proteome</keyword>
<dbReference type="InterPro" id="IPR008928">
    <property type="entry name" value="6-hairpin_glycosidase_sf"/>
</dbReference>
<name>A0ABP8GN13_9SPHI</name>
<evidence type="ECO:0000259" key="7">
    <source>
        <dbReference type="Pfam" id="PF17390"/>
    </source>
</evidence>
<dbReference type="SUPFAM" id="SSF48208">
    <property type="entry name" value="Six-hairpin glycosidases"/>
    <property type="match status" value="1"/>
</dbReference>